<reference evidence="2 3" key="1">
    <citation type="submission" date="2020-08" db="EMBL/GenBank/DDBJ databases">
        <title>Genomic Encyclopedia of Type Strains, Phase IV (KMG-V): Genome sequencing to study the core and pangenomes of soil and plant-associated prokaryotes.</title>
        <authorList>
            <person name="Whitman W."/>
        </authorList>
    </citation>
    <scope>NUCLEOTIDE SEQUENCE [LARGE SCALE GENOMIC DNA]</scope>
    <source>
        <strain evidence="2 3">M2T3</strain>
    </source>
</reference>
<evidence type="ECO:0000313" key="3">
    <source>
        <dbReference type="Proteomes" id="UP000521017"/>
    </source>
</evidence>
<proteinExistence type="predicted"/>
<dbReference type="AlphaFoldDB" id="A0A7X0J0N9"/>
<keyword evidence="1" id="KW-0732">Signal</keyword>
<accession>A0A7X0J0N9</accession>
<protein>
    <submittedName>
        <fullName evidence="2">GLPGLI family protein</fullName>
    </submittedName>
</protein>
<evidence type="ECO:0000256" key="1">
    <source>
        <dbReference type="SAM" id="SignalP"/>
    </source>
</evidence>
<sequence length="259" mass="29188">MKNLTLITLTCLLIGSTTPLFAQNARFTTEGVIEFERSNNMYAMIQKRINKDNESYLNQAFEQFKKTSPQFKLTKSTLTFSKQTTLFKPTADSSPPVPFFGEDPSVTQINTTYTNLATSQQVTQKKVFEETFLVKDSTRAINWKITDETREIAGFNCRRANALIMDSIYVVAFYTEQIPVSGGPESFNGLPGMILGLAIPHENVTWFAKSVADRPVENSQLVAPTKGKATDNKALMNTLTAALKEWGQYARPMYKWFLM</sequence>
<evidence type="ECO:0000313" key="2">
    <source>
        <dbReference type="EMBL" id="MBB6498307.1"/>
    </source>
</evidence>
<organism evidence="2 3">
    <name type="scientific">Pedobacter cryoconitis</name>
    <dbReference type="NCBI Taxonomy" id="188932"/>
    <lineage>
        <taxon>Bacteria</taxon>
        <taxon>Pseudomonadati</taxon>
        <taxon>Bacteroidota</taxon>
        <taxon>Sphingobacteriia</taxon>
        <taxon>Sphingobacteriales</taxon>
        <taxon>Sphingobacteriaceae</taxon>
        <taxon>Pedobacter</taxon>
    </lineage>
</organism>
<dbReference type="Pfam" id="PF09697">
    <property type="entry name" value="Porph_ging"/>
    <property type="match status" value="1"/>
</dbReference>
<dbReference type="EMBL" id="JACHCC010000001">
    <property type="protein sequence ID" value="MBB6498307.1"/>
    <property type="molecule type" value="Genomic_DNA"/>
</dbReference>
<gene>
    <name evidence="2" type="ORF">HDF25_000431</name>
</gene>
<dbReference type="NCBIfam" id="TIGR01200">
    <property type="entry name" value="GLPGLI"/>
    <property type="match status" value="1"/>
</dbReference>
<dbReference type="Proteomes" id="UP000521017">
    <property type="component" value="Unassembled WGS sequence"/>
</dbReference>
<dbReference type="InterPro" id="IPR005901">
    <property type="entry name" value="GLPGLI"/>
</dbReference>
<comment type="caution">
    <text evidence="2">The sequence shown here is derived from an EMBL/GenBank/DDBJ whole genome shotgun (WGS) entry which is preliminary data.</text>
</comment>
<name>A0A7X0J0N9_9SPHI</name>
<feature type="signal peptide" evidence="1">
    <location>
        <begin position="1"/>
        <end position="22"/>
    </location>
</feature>
<dbReference type="RefSeq" id="WP_184622284.1">
    <property type="nucleotide sequence ID" value="NZ_JACHCC010000001.1"/>
</dbReference>
<feature type="chain" id="PRO_5030635313" evidence="1">
    <location>
        <begin position="23"/>
        <end position="259"/>
    </location>
</feature>